<gene>
    <name evidence="16" type="ORF">QM524_13900</name>
</gene>
<keyword evidence="5 10" id="KW-0812">Transmembrane</keyword>
<comment type="function">
    <text evidence="11">Subunits I and II form the functional core of the enzyme complex. Electrons originating in cytochrome c are transferred via heme a and Cu(A) to the binuclear center formed by heme a3 and Cu(B).</text>
</comment>
<dbReference type="InterPro" id="IPR008972">
    <property type="entry name" value="Cupredoxin"/>
</dbReference>
<evidence type="ECO:0000256" key="8">
    <source>
        <dbReference type="ARBA" id="ARBA00022989"/>
    </source>
</evidence>
<dbReference type="Pfam" id="PF00116">
    <property type="entry name" value="COX2"/>
    <property type="match status" value="1"/>
</dbReference>
<name>A0ABT6YAR7_9BACT</name>
<evidence type="ECO:0000256" key="10">
    <source>
        <dbReference type="RuleBase" id="RU000456"/>
    </source>
</evidence>
<evidence type="ECO:0000313" key="16">
    <source>
        <dbReference type="EMBL" id="MDI9860306.1"/>
    </source>
</evidence>
<comment type="cofactor">
    <cofactor evidence="11">
        <name>Cu cation</name>
        <dbReference type="ChEBI" id="CHEBI:23378"/>
    </cofactor>
    <text evidence="11">Binds a copper A center.</text>
</comment>
<organism evidence="16 17">
    <name type="scientific">Flectobacillus roseus</name>
    <dbReference type="NCBI Taxonomy" id="502259"/>
    <lineage>
        <taxon>Bacteria</taxon>
        <taxon>Pseudomonadati</taxon>
        <taxon>Bacteroidota</taxon>
        <taxon>Cytophagia</taxon>
        <taxon>Cytophagales</taxon>
        <taxon>Flectobacillaceae</taxon>
        <taxon>Flectobacillus</taxon>
    </lineage>
</organism>
<dbReference type="PROSITE" id="PS50857">
    <property type="entry name" value="COX2_CUA"/>
    <property type="match status" value="1"/>
</dbReference>
<evidence type="ECO:0000256" key="1">
    <source>
        <dbReference type="ARBA" id="ARBA00004141"/>
    </source>
</evidence>
<keyword evidence="11" id="KW-0479">Metal-binding</keyword>
<protein>
    <recommendedName>
        <fullName evidence="11">Cytochrome c oxidase subunit 2</fullName>
        <ecNumber evidence="11">7.1.1.9</ecNumber>
    </recommendedName>
</protein>
<comment type="similarity">
    <text evidence="2 10">Belongs to the cytochrome c oxidase subunit 2 family.</text>
</comment>
<evidence type="ECO:0000256" key="2">
    <source>
        <dbReference type="ARBA" id="ARBA00007866"/>
    </source>
</evidence>
<sequence length="371" mass="41171">MTYLIGLLSVVFLGLAIMIVSKSIALSKGIQGADDSDARVDGANNGNAFGFLVFLVLGSIAAAWSFLHSQPDFLPVAGSEHGLKTDQMFWISMGVVTAAFFLTNTLLFVFAFLYRYKKNNVATFYPVNHKLEIIWTIIPAIVMAVLVFTGWRIWRDITKQAPDNAVVIEVTGHQFGWYVRYAGNDDNKLGNQNYKLIDDTNQIGIDFTDESSFDDFTANELHLPKGVPVLLKIKAQDVLHSVYLPYQRVKMDAVPGMPTKFWFVANKSTDEMRAELGKSDFNYKLNCTEICGRGHFGMAITVFVDEPEDYKAWVAQQKPFLTQNPDYLAKVPEKLKGKAQKYVPAEAPAAESDSTQAAAGAAPATASLRRR</sequence>
<evidence type="ECO:0000313" key="17">
    <source>
        <dbReference type="Proteomes" id="UP001236507"/>
    </source>
</evidence>
<evidence type="ECO:0000256" key="9">
    <source>
        <dbReference type="ARBA" id="ARBA00023136"/>
    </source>
</evidence>
<dbReference type="InterPro" id="IPR002429">
    <property type="entry name" value="CcO_II-like_C"/>
</dbReference>
<keyword evidence="7 10" id="KW-0249">Electron transport</keyword>
<feature type="compositionally biased region" description="Low complexity" evidence="12">
    <location>
        <begin position="347"/>
        <end position="371"/>
    </location>
</feature>
<evidence type="ECO:0000256" key="13">
    <source>
        <dbReference type="SAM" id="Phobius"/>
    </source>
</evidence>
<dbReference type="PANTHER" id="PTHR22888">
    <property type="entry name" value="CYTOCHROME C OXIDASE, SUBUNIT II"/>
    <property type="match status" value="1"/>
</dbReference>
<dbReference type="EMBL" id="JASHIF010000010">
    <property type="protein sequence ID" value="MDI9860306.1"/>
    <property type="molecule type" value="Genomic_DNA"/>
</dbReference>
<dbReference type="PROSITE" id="PS50999">
    <property type="entry name" value="COX2_TM"/>
    <property type="match status" value="1"/>
</dbReference>
<keyword evidence="11" id="KW-0186">Copper</keyword>
<keyword evidence="17" id="KW-1185">Reference proteome</keyword>
<keyword evidence="9 13" id="KW-0472">Membrane</keyword>
<comment type="subcellular location">
    <subcellularLocation>
        <location evidence="10">Cell membrane</location>
        <topology evidence="10">Multi-pass membrane protein</topology>
    </subcellularLocation>
    <subcellularLocation>
        <location evidence="1">Membrane</location>
        <topology evidence="1">Multi-pass membrane protein</topology>
    </subcellularLocation>
</comment>
<dbReference type="InterPro" id="IPR045187">
    <property type="entry name" value="CcO_II"/>
</dbReference>
<dbReference type="PANTHER" id="PTHR22888:SF9">
    <property type="entry name" value="CYTOCHROME C OXIDASE SUBUNIT 2"/>
    <property type="match status" value="1"/>
</dbReference>
<keyword evidence="3 10" id="KW-0813">Transport</keyword>
<dbReference type="SUPFAM" id="SSF49503">
    <property type="entry name" value="Cupredoxins"/>
    <property type="match status" value="1"/>
</dbReference>
<evidence type="ECO:0000256" key="4">
    <source>
        <dbReference type="ARBA" id="ARBA00022660"/>
    </source>
</evidence>
<comment type="catalytic activity">
    <reaction evidence="11">
        <text>4 Fe(II)-[cytochrome c] + O2 + 8 H(+)(in) = 4 Fe(III)-[cytochrome c] + 2 H2O + 4 H(+)(out)</text>
        <dbReference type="Rhea" id="RHEA:11436"/>
        <dbReference type="Rhea" id="RHEA-COMP:10350"/>
        <dbReference type="Rhea" id="RHEA-COMP:14399"/>
        <dbReference type="ChEBI" id="CHEBI:15377"/>
        <dbReference type="ChEBI" id="CHEBI:15378"/>
        <dbReference type="ChEBI" id="CHEBI:15379"/>
        <dbReference type="ChEBI" id="CHEBI:29033"/>
        <dbReference type="ChEBI" id="CHEBI:29034"/>
        <dbReference type="EC" id="7.1.1.9"/>
    </reaction>
</comment>
<evidence type="ECO:0000256" key="11">
    <source>
        <dbReference type="RuleBase" id="RU004024"/>
    </source>
</evidence>
<dbReference type="InterPro" id="IPR011759">
    <property type="entry name" value="Cyt_c_oxidase_su2_TM_dom"/>
</dbReference>
<dbReference type="Gene3D" id="2.60.40.420">
    <property type="entry name" value="Cupredoxins - blue copper proteins"/>
    <property type="match status" value="1"/>
</dbReference>
<feature type="domain" description="Cytochrome oxidase subunit II copper A binding" evidence="14">
    <location>
        <begin position="163"/>
        <end position="316"/>
    </location>
</feature>
<dbReference type="EC" id="7.1.1.9" evidence="11"/>
<dbReference type="Pfam" id="PF02790">
    <property type="entry name" value="COX2_TM"/>
    <property type="match status" value="1"/>
</dbReference>
<evidence type="ECO:0000259" key="14">
    <source>
        <dbReference type="PROSITE" id="PS50857"/>
    </source>
</evidence>
<dbReference type="RefSeq" id="WP_166576964.1">
    <property type="nucleotide sequence ID" value="NZ_JASHIF010000010.1"/>
</dbReference>
<keyword evidence="4 10" id="KW-0679">Respiratory chain</keyword>
<proteinExistence type="inferred from homology"/>
<feature type="domain" description="Cytochrome oxidase subunit II transmembrane region profile" evidence="15">
    <location>
        <begin position="65"/>
        <end position="161"/>
    </location>
</feature>
<dbReference type="PRINTS" id="PR01166">
    <property type="entry name" value="CYCOXIDASEII"/>
</dbReference>
<evidence type="ECO:0000256" key="3">
    <source>
        <dbReference type="ARBA" id="ARBA00022448"/>
    </source>
</evidence>
<feature type="transmembrane region" description="Helical" evidence="13">
    <location>
        <begin position="88"/>
        <end position="113"/>
    </location>
</feature>
<reference evidence="16 17" key="1">
    <citation type="submission" date="2023-05" db="EMBL/GenBank/DDBJ databases">
        <title>Novel species of genus Flectobacillus isolated from stream in China.</title>
        <authorList>
            <person name="Lu H."/>
        </authorList>
    </citation>
    <scope>NUCLEOTIDE SEQUENCE [LARGE SCALE GENOMIC DNA]</scope>
    <source>
        <strain evidence="16 17">KCTC 42575</strain>
    </source>
</reference>
<dbReference type="SUPFAM" id="SSF81464">
    <property type="entry name" value="Cytochrome c oxidase subunit II-like, transmembrane region"/>
    <property type="match status" value="1"/>
</dbReference>
<evidence type="ECO:0000259" key="15">
    <source>
        <dbReference type="PROSITE" id="PS50999"/>
    </source>
</evidence>
<accession>A0ABT6YAR7</accession>
<keyword evidence="6" id="KW-1278">Translocase</keyword>
<evidence type="ECO:0000256" key="7">
    <source>
        <dbReference type="ARBA" id="ARBA00022982"/>
    </source>
</evidence>
<feature type="transmembrane region" description="Helical" evidence="13">
    <location>
        <begin position="133"/>
        <end position="154"/>
    </location>
</feature>
<feature type="region of interest" description="Disordered" evidence="12">
    <location>
        <begin position="342"/>
        <end position="371"/>
    </location>
</feature>
<comment type="caution">
    <text evidence="16">The sequence shown here is derived from an EMBL/GenBank/DDBJ whole genome shotgun (WGS) entry which is preliminary data.</text>
</comment>
<feature type="transmembrane region" description="Helical" evidence="13">
    <location>
        <begin position="49"/>
        <end position="67"/>
    </location>
</feature>
<dbReference type="Proteomes" id="UP001236507">
    <property type="component" value="Unassembled WGS sequence"/>
</dbReference>
<dbReference type="Gene3D" id="1.10.287.90">
    <property type="match status" value="1"/>
</dbReference>
<keyword evidence="8 13" id="KW-1133">Transmembrane helix</keyword>
<evidence type="ECO:0000256" key="5">
    <source>
        <dbReference type="ARBA" id="ARBA00022692"/>
    </source>
</evidence>
<evidence type="ECO:0000256" key="12">
    <source>
        <dbReference type="SAM" id="MobiDB-lite"/>
    </source>
</evidence>
<evidence type="ECO:0000256" key="6">
    <source>
        <dbReference type="ARBA" id="ARBA00022967"/>
    </source>
</evidence>
<dbReference type="InterPro" id="IPR036257">
    <property type="entry name" value="Cyt_c_oxidase_su2_TM_sf"/>
</dbReference>